<evidence type="ECO:0000313" key="7">
    <source>
        <dbReference type="Proteomes" id="UP000595884"/>
    </source>
</evidence>
<feature type="transmembrane region" description="Helical" evidence="5">
    <location>
        <begin position="99"/>
        <end position="121"/>
    </location>
</feature>
<proteinExistence type="predicted"/>
<feature type="transmembrane region" description="Helical" evidence="5">
    <location>
        <begin position="162"/>
        <end position="184"/>
    </location>
</feature>
<dbReference type="GO" id="GO:0016020">
    <property type="term" value="C:membrane"/>
    <property type="evidence" value="ECO:0007669"/>
    <property type="project" value="UniProtKB-SubCell"/>
</dbReference>
<gene>
    <name evidence="6" type="ORF">IGS65_004960</name>
</gene>
<feature type="transmembrane region" description="Helical" evidence="5">
    <location>
        <begin position="218"/>
        <end position="245"/>
    </location>
</feature>
<feature type="transmembrane region" description="Helical" evidence="5">
    <location>
        <begin position="133"/>
        <end position="156"/>
    </location>
</feature>
<evidence type="ECO:0000256" key="3">
    <source>
        <dbReference type="ARBA" id="ARBA00022989"/>
    </source>
</evidence>
<dbReference type="InterPro" id="IPR038770">
    <property type="entry name" value="Na+/solute_symporter_sf"/>
</dbReference>
<dbReference type="EMBL" id="CP066294">
    <property type="protein sequence ID" value="QQL46462.1"/>
    <property type="molecule type" value="Genomic_DNA"/>
</dbReference>
<dbReference type="PANTHER" id="PTHR10361">
    <property type="entry name" value="SODIUM-BILE ACID COTRANSPORTER"/>
    <property type="match status" value="1"/>
</dbReference>
<evidence type="ECO:0000256" key="1">
    <source>
        <dbReference type="ARBA" id="ARBA00004141"/>
    </source>
</evidence>
<dbReference type="AlphaFoldDB" id="A0AAX1K0L3"/>
<keyword evidence="3 5" id="KW-1133">Transmembrane helix</keyword>
<evidence type="ECO:0000256" key="2">
    <source>
        <dbReference type="ARBA" id="ARBA00022692"/>
    </source>
</evidence>
<reference evidence="7" key="1">
    <citation type="submission" date="2020-12" db="EMBL/GenBank/DDBJ databases">
        <authorList>
            <person name="Wen Z.T."/>
        </authorList>
    </citation>
    <scope>NUCLEOTIDE SEQUENCE [LARGE SCALE GENOMIC DNA]</scope>
    <source>
        <strain evidence="7">27-3</strain>
    </source>
</reference>
<dbReference type="PANTHER" id="PTHR10361:SF28">
    <property type="entry name" value="P3 PROTEIN-RELATED"/>
    <property type="match status" value="1"/>
</dbReference>
<sequence length="316" mass="34175">MESLTQFSKKLSKWFTLVVVIWAVFNYFLPTTSRWVIPNTSYLLGIILFGMGLTLTTEDFVRISKRPVPVALGTVAHYVIMPSLAWLLCLIFHLKGATAAGVILVGSCPSGTSSSVMAFLSGGDVALDVSIEILSTLLAPVMLPLLLSVLAGQYIAVPALSLFLSTLRIVVVPIILGVLIHTFFGKKIAAVIKLMPLISQVAILLIIGAVVSANHANIFTAATALVIPVVMLHNLCGYSLGYAFAKLLHLEEPQQKAITFEVGMQDSSLGATLAMKYFVPQAAIPSTIFSIWHNISGSILSSWWKNHSQSHLTERK</sequence>
<feature type="transmembrane region" description="Helical" evidence="5">
    <location>
        <begin position="68"/>
        <end position="93"/>
    </location>
</feature>
<organism evidence="6 7">
    <name type="scientific">Streptococcus mutans</name>
    <dbReference type="NCBI Taxonomy" id="1309"/>
    <lineage>
        <taxon>Bacteria</taxon>
        <taxon>Bacillati</taxon>
        <taxon>Bacillota</taxon>
        <taxon>Bacilli</taxon>
        <taxon>Lactobacillales</taxon>
        <taxon>Streptococcaceae</taxon>
        <taxon>Streptococcus</taxon>
    </lineage>
</organism>
<protein>
    <submittedName>
        <fullName evidence="6">Bile acid:sodium symporter family protein</fullName>
    </submittedName>
</protein>
<feature type="transmembrane region" description="Helical" evidence="5">
    <location>
        <begin position="12"/>
        <end position="29"/>
    </location>
</feature>
<evidence type="ECO:0000313" key="6">
    <source>
        <dbReference type="EMBL" id="QQL46462.1"/>
    </source>
</evidence>
<accession>A0AAX1K0L3</accession>
<feature type="transmembrane region" description="Helical" evidence="5">
    <location>
        <begin position="35"/>
        <end position="56"/>
    </location>
</feature>
<keyword evidence="4 5" id="KW-0472">Membrane</keyword>
<comment type="subcellular location">
    <subcellularLocation>
        <location evidence="1">Membrane</location>
        <topology evidence="1">Multi-pass membrane protein</topology>
    </subcellularLocation>
</comment>
<dbReference type="Proteomes" id="UP000595884">
    <property type="component" value="Chromosome"/>
</dbReference>
<name>A0AAX1K0L3_STRMG</name>
<dbReference type="RefSeq" id="WP_002263247.1">
    <property type="nucleotide sequence ID" value="NZ_CP021318.1"/>
</dbReference>
<feature type="transmembrane region" description="Helical" evidence="5">
    <location>
        <begin position="191"/>
        <end position="212"/>
    </location>
</feature>
<dbReference type="InterPro" id="IPR004710">
    <property type="entry name" value="Bilac:Na_transpt"/>
</dbReference>
<keyword evidence="2 5" id="KW-0812">Transmembrane</keyword>
<dbReference type="InterPro" id="IPR002657">
    <property type="entry name" value="BilAc:Na_symport/Acr3"/>
</dbReference>
<dbReference type="Pfam" id="PF01758">
    <property type="entry name" value="SBF"/>
    <property type="match status" value="1"/>
</dbReference>
<evidence type="ECO:0000256" key="5">
    <source>
        <dbReference type="SAM" id="Phobius"/>
    </source>
</evidence>
<dbReference type="Gene3D" id="1.20.1530.20">
    <property type="match status" value="1"/>
</dbReference>
<evidence type="ECO:0000256" key="4">
    <source>
        <dbReference type="ARBA" id="ARBA00023136"/>
    </source>
</evidence>